<dbReference type="PANTHER" id="PTHR42470">
    <property type="entry name" value="VAST DOMAIN-CONTAINING PROTEIN"/>
    <property type="match status" value="1"/>
</dbReference>
<sequence>MDEPASREASKEASQGLASIIKKDGAQNHEQDPEKPQRGPLSSSKRPCPAPAAADNHPTNDAKDPLPPDLLVSGWLDDVYPAKRRRRFSATSTGLVFGSEKSRQDRQDRQDNQEGQYNQYGAQRARASSEPIAPRDPTGGMSLAKPPTTASSPQSPRSSSASRPRSSSPGADSAESSTTRTSAKLVENKDYRLNNLDSNGIQVRVMDSPLPAAVQAVVESLGLQEPPPEPTTSDLKDVRSIRAHNDGLCKPIEKIICRTFDECLFPLKDLDNTASLLLRSDDIELTPALLSTNFPSEQPRKLDELEIPRQKLSKPKPDIIYGYRYEAFRPDVRYLLRSALGNLAEANTALMVMPFLLVELKGEGGGLWACANQCIGGSVACVNIVRYLNAQLRARQQDLFNSAIFSLAMNGEHATLFVTWRPDPNVDLDVSPGAEYYTQRLFHFAFQQTDQYLIYQRCIRRILEWGMGKRRDAAITAFTLCASKKRKERGEGGIPEETSVQAKKNSWQANEKAGRAK</sequence>
<dbReference type="InterPro" id="IPR057684">
    <property type="entry name" value="DUF7924"/>
</dbReference>
<feature type="compositionally biased region" description="Basic and acidic residues" evidence="1">
    <location>
        <begin position="100"/>
        <end position="112"/>
    </location>
</feature>
<dbReference type="PANTHER" id="PTHR42470:SF1">
    <property type="entry name" value="VAST DOMAIN-CONTAINING PROTEIN"/>
    <property type="match status" value="1"/>
</dbReference>
<evidence type="ECO:0000256" key="1">
    <source>
        <dbReference type="SAM" id="MobiDB-lite"/>
    </source>
</evidence>
<feature type="compositionally biased region" description="Basic and acidic residues" evidence="1">
    <location>
        <begin position="1"/>
        <end position="11"/>
    </location>
</feature>
<protein>
    <recommendedName>
        <fullName evidence="2">DUF7924 domain-containing protein</fullName>
    </recommendedName>
</protein>
<feature type="region of interest" description="Disordered" evidence="1">
    <location>
        <begin position="486"/>
        <end position="517"/>
    </location>
</feature>
<gene>
    <name evidence="3" type="ORF">A9K55_001892</name>
</gene>
<proteinExistence type="predicted"/>
<dbReference type="Proteomes" id="UP000323067">
    <property type="component" value="Chromosome iii"/>
</dbReference>
<dbReference type="EMBL" id="CP023326">
    <property type="protein sequence ID" value="ATY66015.1"/>
    <property type="molecule type" value="Genomic_DNA"/>
</dbReference>
<dbReference type="VEuPathDB" id="FungiDB:A9K55_001892"/>
<accession>A0A2H4SSC5</accession>
<feature type="compositionally biased region" description="Low complexity" evidence="1">
    <location>
        <begin position="146"/>
        <end position="177"/>
    </location>
</feature>
<dbReference type="Pfam" id="PF25545">
    <property type="entry name" value="DUF7924"/>
    <property type="match status" value="1"/>
</dbReference>
<reference evidence="3 4" key="1">
    <citation type="journal article" date="2017" name="BMC Genomics">
        <title>Chromosome level assembly and secondary metabolite potential of the parasitic fungus Cordyceps militaris.</title>
        <authorList>
            <person name="Kramer G.J."/>
            <person name="Nodwell J.R."/>
        </authorList>
    </citation>
    <scope>NUCLEOTIDE SEQUENCE [LARGE SCALE GENOMIC DNA]</scope>
    <source>
        <strain evidence="3 4">ATCC 34164</strain>
    </source>
</reference>
<evidence type="ECO:0000313" key="4">
    <source>
        <dbReference type="Proteomes" id="UP000323067"/>
    </source>
</evidence>
<dbReference type="OrthoDB" id="4869771at2759"/>
<feature type="compositionally biased region" description="Polar residues" evidence="1">
    <location>
        <begin position="498"/>
        <end position="509"/>
    </location>
</feature>
<name>A0A2H4SSC5_CORMI</name>
<evidence type="ECO:0000313" key="3">
    <source>
        <dbReference type="EMBL" id="ATY66015.1"/>
    </source>
</evidence>
<feature type="domain" description="DUF7924" evidence="2">
    <location>
        <begin position="304"/>
        <end position="471"/>
    </location>
</feature>
<dbReference type="AlphaFoldDB" id="A0A2H4SSC5"/>
<evidence type="ECO:0000259" key="2">
    <source>
        <dbReference type="Pfam" id="PF25545"/>
    </source>
</evidence>
<feature type="compositionally biased region" description="Basic and acidic residues" evidence="1">
    <location>
        <begin position="21"/>
        <end position="37"/>
    </location>
</feature>
<organism evidence="3 4">
    <name type="scientific">Cordyceps militaris</name>
    <name type="common">Caterpillar fungus</name>
    <name type="synonym">Clavaria militaris</name>
    <dbReference type="NCBI Taxonomy" id="73501"/>
    <lineage>
        <taxon>Eukaryota</taxon>
        <taxon>Fungi</taxon>
        <taxon>Dikarya</taxon>
        <taxon>Ascomycota</taxon>
        <taxon>Pezizomycotina</taxon>
        <taxon>Sordariomycetes</taxon>
        <taxon>Hypocreomycetidae</taxon>
        <taxon>Hypocreales</taxon>
        <taxon>Cordycipitaceae</taxon>
        <taxon>Cordyceps</taxon>
    </lineage>
</organism>
<dbReference type="VEuPathDB" id="FungiDB:CCM_00211"/>
<feature type="region of interest" description="Disordered" evidence="1">
    <location>
        <begin position="1"/>
        <end position="186"/>
    </location>
</feature>